<accession>A0A1H5CZZ2</accession>
<gene>
    <name evidence="2" type="ORF">SAMN04490220_5322</name>
</gene>
<evidence type="ECO:0000313" key="2">
    <source>
        <dbReference type="EMBL" id="SED72094.1"/>
    </source>
</evidence>
<name>A0A1H5CZZ2_RHOJO</name>
<dbReference type="InterPro" id="IPR032710">
    <property type="entry name" value="NTF2-like_dom_sf"/>
</dbReference>
<dbReference type="Gene3D" id="3.10.450.50">
    <property type="match status" value="1"/>
</dbReference>
<dbReference type="RefSeq" id="WP_083400567.1">
    <property type="nucleotide sequence ID" value="NZ_FNTL01000004.1"/>
</dbReference>
<evidence type="ECO:0000259" key="1">
    <source>
        <dbReference type="Pfam" id="PF12680"/>
    </source>
</evidence>
<protein>
    <submittedName>
        <fullName evidence="2">SnoaL-like domain-containing protein</fullName>
    </submittedName>
</protein>
<dbReference type="Pfam" id="PF12680">
    <property type="entry name" value="SnoaL_2"/>
    <property type="match status" value="1"/>
</dbReference>
<organism evidence="2 3">
    <name type="scientific">Rhodococcus jostii</name>
    <dbReference type="NCBI Taxonomy" id="132919"/>
    <lineage>
        <taxon>Bacteria</taxon>
        <taxon>Bacillati</taxon>
        <taxon>Actinomycetota</taxon>
        <taxon>Actinomycetes</taxon>
        <taxon>Mycobacteriales</taxon>
        <taxon>Nocardiaceae</taxon>
        <taxon>Rhodococcus</taxon>
    </lineage>
</organism>
<dbReference type="SUPFAM" id="SSF54427">
    <property type="entry name" value="NTF2-like"/>
    <property type="match status" value="1"/>
</dbReference>
<dbReference type="AlphaFoldDB" id="A0A1H5CZZ2"/>
<proteinExistence type="predicted"/>
<sequence length="154" mass="17403">MDTTRDDESATGTALHCALALHSAIETVTQAWERALAAHDLDALLACYAPDATVESPVVAHLEGGRGVRRGHDELRPFLAEVVARTPDIRHYHRDGFFTDGRRATWEYPRVTPDGEQMDFVEVMEIEDGLIQAHRVYWGWRGVDVLIHDGYHRE</sequence>
<dbReference type="InterPro" id="IPR037401">
    <property type="entry name" value="SnoaL-like"/>
</dbReference>
<dbReference type="Proteomes" id="UP000183407">
    <property type="component" value="Unassembled WGS sequence"/>
</dbReference>
<evidence type="ECO:0000313" key="3">
    <source>
        <dbReference type="Proteomes" id="UP000183407"/>
    </source>
</evidence>
<reference evidence="3" key="1">
    <citation type="submission" date="2016-10" db="EMBL/GenBank/DDBJ databases">
        <authorList>
            <person name="Varghese N."/>
        </authorList>
    </citation>
    <scope>NUCLEOTIDE SEQUENCE [LARGE SCALE GENOMIC DNA]</scope>
    <source>
        <strain evidence="3">DSM 44719</strain>
    </source>
</reference>
<dbReference type="EMBL" id="FNTL01000004">
    <property type="protein sequence ID" value="SED72094.1"/>
    <property type="molecule type" value="Genomic_DNA"/>
</dbReference>
<feature type="domain" description="SnoaL-like" evidence="1">
    <location>
        <begin position="30"/>
        <end position="134"/>
    </location>
</feature>